<dbReference type="EMBL" id="LK022890">
    <property type="protein sequence ID" value="VTZ70516.1"/>
    <property type="molecule type" value="Genomic_DNA"/>
</dbReference>
<gene>
    <name evidence="5" type="primary">RPN3</name>
    <name evidence="5" type="ORF">PCHAJ_000405000</name>
    <name evidence="6" type="ORF">PCHAS_1356400</name>
</gene>
<dbReference type="Pfam" id="PF25573">
    <property type="entry name" value="TPR_PSMD3_N"/>
    <property type="match status" value="1"/>
</dbReference>
<sequence length="500" mass="58393">MKEKTKKAEHTEHNEETKERDEKINTFVSNLLASINYINNAIVYKDNRFILRMLKYIKSMRLSIKNDSDNLMPILVSLINKIFKDTYPIYTILYKYINQYNENNKQNITEIATLNDKTYANSQPEIEVFLYILFIVHLIDKKLYDECIELSTRIVNRVNKLNRRSLDFINAKVYFYYSWVHELRGKISQVRQELLFIYRNACLHRDVMTQTVVLNLILRDYIKNNLYDMAVKFVSKTLFPENMSSNVQHARYLYYIGKILAIQLDYSESHSKITQALRKAPQNVHTAKGFKLEVTKLEIIVELLMGDIPDRSLFTNKIMRNKLIPYKHVVTAVRNGDINKFANVMNNYKKLFVRDGVYLLIKRIHHNVIKTALRIINLSYSRISIADIGKKIGVESPMDIVGITAKAIHDGVIGATIDYDNLYVESKPNTDIYITGDPMKAFHKRIAFCLQLYSDAVKAMQYPDENEKTENAEAKERKMRQQEEFAQAEEGELGDDTDLL</sequence>
<evidence type="ECO:0000256" key="3">
    <source>
        <dbReference type="SAM" id="MobiDB-lite"/>
    </source>
</evidence>
<dbReference type="EMBL" id="LT608179">
    <property type="protein sequence ID" value="SCM05950.1"/>
    <property type="molecule type" value="Genomic_DNA"/>
</dbReference>
<evidence type="ECO:0000259" key="4">
    <source>
        <dbReference type="PROSITE" id="PS50250"/>
    </source>
</evidence>
<keyword evidence="7" id="KW-1185">Reference proteome</keyword>
<feature type="domain" description="PCI" evidence="4">
    <location>
        <begin position="250"/>
        <end position="431"/>
    </location>
</feature>
<keyword evidence="2 6" id="KW-0647">Proteasome</keyword>
<dbReference type="GO" id="GO:0008541">
    <property type="term" value="C:proteasome regulatory particle, lid subcomplex"/>
    <property type="evidence" value="ECO:0007669"/>
    <property type="project" value="TreeGrafter"/>
</dbReference>
<name>A0A077TPR0_PLACU</name>
<organism evidence="6 7">
    <name type="scientific">Plasmodium chabaudi chabaudi</name>
    <dbReference type="NCBI Taxonomy" id="31271"/>
    <lineage>
        <taxon>Eukaryota</taxon>
        <taxon>Sar</taxon>
        <taxon>Alveolata</taxon>
        <taxon>Apicomplexa</taxon>
        <taxon>Aconoidasida</taxon>
        <taxon>Haemosporida</taxon>
        <taxon>Plasmodiidae</taxon>
        <taxon>Plasmodium</taxon>
        <taxon>Plasmodium (Vinckeia)</taxon>
    </lineage>
</organism>
<feature type="compositionally biased region" description="Acidic residues" evidence="3">
    <location>
        <begin position="486"/>
        <end position="500"/>
    </location>
</feature>
<dbReference type="PROSITE" id="PS50250">
    <property type="entry name" value="PCI"/>
    <property type="match status" value="1"/>
</dbReference>
<reference evidence="6" key="2">
    <citation type="submission" date="2014-05" db="EMBL/GenBank/DDBJ databases">
        <authorList>
            <person name="Aslett M.A."/>
            <person name="De Silva N."/>
        </authorList>
    </citation>
    <scope>NUCLEOTIDE SEQUENCE</scope>
    <source>
        <strain evidence="6">AS</strain>
    </source>
</reference>
<evidence type="ECO:0000256" key="1">
    <source>
        <dbReference type="ARBA" id="ARBA00007912"/>
    </source>
</evidence>
<dbReference type="PANTHER" id="PTHR10758:SF2">
    <property type="entry name" value="26S PROTEASOME NON-ATPASE REGULATORY SUBUNIT 3"/>
    <property type="match status" value="1"/>
</dbReference>
<dbReference type="KEGG" id="pcb:PCHAS_1356400"/>
<dbReference type="InterPro" id="IPR013586">
    <property type="entry name" value="PSMD3_C"/>
</dbReference>
<dbReference type="InterPro" id="IPR057985">
    <property type="entry name" value="TPR_PSMD3_N"/>
</dbReference>
<dbReference type="Proteomes" id="UP000507163">
    <property type="component" value="Chromosome 13"/>
</dbReference>
<comment type="similarity">
    <text evidence="1">Belongs to the proteasome subunit S3 family.</text>
</comment>
<dbReference type="GO" id="GO:0042176">
    <property type="term" value="P:regulation of protein catabolic process"/>
    <property type="evidence" value="ECO:0007669"/>
    <property type="project" value="InterPro"/>
</dbReference>
<dbReference type="GO" id="GO:0030234">
    <property type="term" value="F:enzyme regulator activity"/>
    <property type="evidence" value="ECO:0007669"/>
    <property type="project" value="InterPro"/>
</dbReference>
<dbReference type="GeneID" id="3485260"/>
<dbReference type="InterPro" id="IPR000717">
    <property type="entry name" value="PCI_dom"/>
</dbReference>
<feature type="compositionally biased region" description="Basic and acidic residues" evidence="3">
    <location>
        <begin position="465"/>
        <end position="483"/>
    </location>
</feature>
<dbReference type="Pfam" id="PF01399">
    <property type="entry name" value="PCI"/>
    <property type="match status" value="1"/>
</dbReference>
<proteinExistence type="inferred from homology"/>
<dbReference type="Proteomes" id="UP000071118">
    <property type="component" value="Chromosome 13"/>
</dbReference>
<dbReference type="RefSeq" id="XP_732330.2">
    <property type="nucleotide sequence ID" value="XM_727237.2"/>
</dbReference>
<dbReference type="PANTHER" id="PTHR10758">
    <property type="entry name" value="26S PROTEASOME NON-ATPASE REGULATORY SUBUNIT 3/COP9 SIGNALOSOME COMPLEX SUBUNIT 3"/>
    <property type="match status" value="1"/>
</dbReference>
<dbReference type="GO" id="GO:0006511">
    <property type="term" value="P:ubiquitin-dependent protein catabolic process"/>
    <property type="evidence" value="ECO:0007669"/>
    <property type="project" value="TreeGrafter"/>
</dbReference>
<evidence type="ECO:0000313" key="8">
    <source>
        <dbReference type="Proteomes" id="UP000507163"/>
    </source>
</evidence>
<accession>A0A077TPR0</accession>
<evidence type="ECO:0000313" key="6">
    <source>
        <dbReference type="EMBL" id="VTZ70516.1"/>
    </source>
</evidence>
<evidence type="ECO:0000313" key="7">
    <source>
        <dbReference type="Proteomes" id="UP000071118"/>
    </source>
</evidence>
<dbReference type="SMART" id="SM00753">
    <property type="entry name" value="PAM"/>
    <property type="match status" value="1"/>
</dbReference>
<feature type="region of interest" description="Disordered" evidence="3">
    <location>
        <begin position="1"/>
        <end position="20"/>
    </location>
</feature>
<dbReference type="SMART" id="SM00088">
    <property type="entry name" value="PINT"/>
    <property type="match status" value="1"/>
</dbReference>
<dbReference type="Pfam" id="PF08375">
    <property type="entry name" value="Rpn3_C"/>
    <property type="match status" value="1"/>
</dbReference>
<protein>
    <submittedName>
        <fullName evidence="6">26S proteasome regulatory subunit RPN3, putative</fullName>
    </submittedName>
</protein>
<evidence type="ECO:0000256" key="2">
    <source>
        <dbReference type="ARBA" id="ARBA00022942"/>
    </source>
</evidence>
<dbReference type="InterPro" id="IPR050756">
    <property type="entry name" value="CSN3"/>
</dbReference>
<reference evidence="6" key="3">
    <citation type="submission" date="2019-05" db="EMBL/GenBank/DDBJ databases">
        <authorList>
            <consortium name="Pathogen Informatics"/>
        </authorList>
    </citation>
    <scope>NUCLEOTIDE SEQUENCE</scope>
    <source>
        <strain evidence="5 8">AJ</strain>
        <strain evidence="6">AS</strain>
    </source>
</reference>
<dbReference type="AlphaFoldDB" id="A0A077TPR0"/>
<reference evidence="6 7" key="1">
    <citation type="journal article" date="2014" name="BMC Biol.">
        <title>A comprehensive evaluation of rodent malaria parasite genomes and gene expression.</title>
        <authorList>
            <person name="Otto T.D."/>
            <person name="Bohme U."/>
            <person name="Jackson A.P."/>
            <person name="Hunt M."/>
            <person name="Franke-Fayard B."/>
            <person name="Hoeijmakers W.A."/>
            <person name="Religa A.A."/>
            <person name="Robertson L."/>
            <person name="Sanders M."/>
            <person name="Ogun S.A."/>
            <person name="Cunningham D."/>
            <person name="Erhart A."/>
            <person name="Billker O."/>
            <person name="Khan S.M."/>
            <person name="Stunnenberg H.G."/>
            <person name="Langhorne J."/>
            <person name="Holder A.A."/>
            <person name="Waters A.P."/>
            <person name="Newbold C.I."/>
            <person name="Pain A."/>
            <person name="Berriman M."/>
            <person name="Janse C.J."/>
        </authorList>
    </citation>
    <scope>NUCLEOTIDE SEQUENCE [LARGE SCALE GENOMIC DNA]</scope>
    <source>
        <strain evidence="6 7">AS</strain>
    </source>
</reference>
<feature type="region of interest" description="Disordered" evidence="3">
    <location>
        <begin position="464"/>
        <end position="500"/>
    </location>
</feature>
<evidence type="ECO:0000313" key="5">
    <source>
        <dbReference type="EMBL" id="SCM05950.1"/>
    </source>
</evidence>
<dbReference type="OrthoDB" id="1713558at2759"/>
<dbReference type="VEuPathDB" id="PlasmoDB:PCHAS_1356400"/>